<dbReference type="Gene3D" id="3.40.50.300">
    <property type="entry name" value="P-loop containing nucleotide triphosphate hydrolases"/>
    <property type="match status" value="1"/>
</dbReference>
<dbReference type="SUPFAM" id="SSF52540">
    <property type="entry name" value="P-loop containing nucleoside triphosphate hydrolases"/>
    <property type="match status" value="1"/>
</dbReference>
<proteinExistence type="predicted"/>
<dbReference type="PANTHER" id="PTHR37807">
    <property type="entry name" value="OS07G0160300 PROTEIN"/>
    <property type="match status" value="1"/>
</dbReference>
<dbReference type="InterPro" id="IPR027417">
    <property type="entry name" value="P-loop_NTPase"/>
</dbReference>
<dbReference type="Proteomes" id="UP000504609">
    <property type="component" value="Unplaced"/>
</dbReference>
<organism evidence="1 2">
    <name type="scientific">Cucurbita moschata</name>
    <name type="common">Winter crookneck squash</name>
    <name type="synonym">Cucurbita pepo var. moschata</name>
    <dbReference type="NCBI Taxonomy" id="3662"/>
    <lineage>
        <taxon>Eukaryota</taxon>
        <taxon>Viridiplantae</taxon>
        <taxon>Streptophyta</taxon>
        <taxon>Embryophyta</taxon>
        <taxon>Tracheophyta</taxon>
        <taxon>Spermatophyta</taxon>
        <taxon>Magnoliopsida</taxon>
        <taxon>eudicotyledons</taxon>
        <taxon>Gunneridae</taxon>
        <taxon>Pentapetalae</taxon>
        <taxon>rosids</taxon>
        <taxon>fabids</taxon>
        <taxon>Cucurbitales</taxon>
        <taxon>Cucurbitaceae</taxon>
        <taxon>Cucurbiteae</taxon>
        <taxon>Cucurbita</taxon>
    </lineage>
</organism>
<gene>
    <name evidence="2" type="primary">LOC111446248</name>
</gene>
<evidence type="ECO:0000313" key="1">
    <source>
        <dbReference type="Proteomes" id="UP000504609"/>
    </source>
</evidence>
<protein>
    <submittedName>
        <fullName evidence="2">Uncharacterized protein LOC111446248</fullName>
    </submittedName>
</protein>
<sequence>MTEEIEDRTKMLIAMKGHPGTGKSTLAQTLASLLKIPLIDKDDVKDCAAALAAASTAALVNDLSYDVVYRLASTQLRLGLSVIVDTPLSRRSHFCHLTDVASTAGVRLLIVECKPSDPAEWRRRLESRGADDRTNWHKPSTWREIEMLLESYGGCTEFDVGDVPRLVVDTTAPVSFDEIVSTVIDFIVSNGGSFIAPSAAAER</sequence>
<keyword evidence="1" id="KW-1185">Reference proteome</keyword>
<name>A0A6J1FRG5_CUCMO</name>
<evidence type="ECO:0000313" key="2">
    <source>
        <dbReference type="RefSeq" id="XP_022940745.1"/>
    </source>
</evidence>
<reference evidence="2" key="1">
    <citation type="submission" date="2025-08" db="UniProtKB">
        <authorList>
            <consortium name="RefSeq"/>
        </authorList>
    </citation>
    <scope>IDENTIFICATION</scope>
    <source>
        <tissue evidence="2">Young leaves</tissue>
    </source>
</reference>
<dbReference type="GeneID" id="111446248"/>
<dbReference type="KEGG" id="cmos:111446248"/>
<accession>A0A6J1FRG5</accession>
<dbReference type="AlphaFoldDB" id="A0A6J1FRG5"/>
<dbReference type="RefSeq" id="XP_022940745.1">
    <property type="nucleotide sequence ID" value="XM_023084977.1"/>
</dbReference>
<dbReference type="Pfam" id="PF13671">
    <property type="entry name" value="AAA_33"/>
    <property type="match status" value="1"/>
</dbReference>
<dbReference type="PANTHER" id="PTHR37807:SF3">
    <property type="entry name" value="OS07G0160300 PROTEIN"/>
    <property type="match status" value="1"/>
</dbReference>